<name>A0ACD5HEY5_9PROT</name>
<reference evidence="1 2" key="1">
    <citation type="journal article" date="2021" name="ISME J.">
        <title>Genomic evolution of the class Acidithiobacillia: deep-branching Proteobacteria living in extreme acidic conditions.</title>
        <authorList>
            <person name="Moya-Beltran A."/>
            <person name="Beard S."/>
            <person name="Rojas-Villalobos C."/>
            <person name="Issotta F."/>
            <person name="Gallardo Y."/>
            <person name="Ulloa R."/>
            <person name="Giaveno A."/>
            <person name="Degli Esposti M."/>
            <person name="Johnson D.B."/>
            <person name="Quatrini R."/>
        </authorList>
    </citation>
    <scope>NUCLEOTIDE SEQUENCE [LARGE SCALE GENOMIC DNA]</scope>
    <source>
        <strain evidence="1 2">GG1-14</strain>
    </source>
</reference>
<sequence length="49" mass="5272">MAMKVAMASMINNNTSRRQGFRGATFTGPVGEGRTVREGLRVAELMLAS</sequence>
<evidence type="ECO:0000313" key="2">
    <source>
        <dbReference type="Proteomes" id="UP001195965"/>
    </source>
</evidence>
<dbReference type="EMBL" id="CP127526">
    <property type="protein sequence ID" value="XRI73213.1"/>
    <property type="molecule type" value="Genomic_DNA"/>
</dbReference>
<protein>
    <submittedName>
        <fullName evidence="1">Uncharacterized protein</fullName>
    </submittedName>
</protein>
<evidence type="ECO:0000313" key="1">
    <source>
        <dbReference type="EMBL" id="XRI73213.1"/>
    </source>
</evidence>
<gene>
    <name evidence="1" type="ORF">HHS34_012320</name>
</gene>
<proteinExistence type="predicted"/>
<keyword evidence="2" id="KW-1185">Reference proteome</keyword>
<dbReference type="Proteomes" id="UP001195965">
    <property type="component" value="Chromosome"/>
</dbReference>
<organism evidence="1 2">
    <name type="scientific">Acidithiobacillus montserratensis</name>
    <dbReference type="NCBI Taxonomy" id="2729135"/>
    <lineage>
        <taxon>Bacteria</taxon>
        <taxon>Pseudomonadati</taxon>
        <taxon>Pseudomonadota</taxon>
        <taxon>Acidithiobacillia</taxon>
        <taxon>Acidithiobacillales</taxon>
        <taxon>Acidithiobacillaceae</taxon>
        <taxon>Acidithiobacillus</taxon>
    </lineage>
</organism>
<accession>A0ACD5HEY5</accession>